<feature type="transmembrane region" description="Helical" evidence="7">
    <location>
        <begin position="273"/>
        <end position="296"/>
    </location>
</feature>
<dbReference type="InterPro" id="IPR050256">
    <property type="entry name" value="Glycosyltransferase_2"/>
</dbReference>
<dbReference type="AlphaFoldDB" id="A0A0R2LSR0"/>
<evidence type="ECO:0000256" key="2">
    <source>
        <dbReference type="ARBA" id="ARBA00022676"/>
    </source>
</evidence>
<dbReference type="Proteomes" id="UP000051906">
    <property type="component" value="Unassembled WGS sequence"/>
</dbReference>
<dbReference type="Gene3D" id="3.90.550.10">
    <property type="entry name" value="Spore Coat Polysaccharide Biosynthesis Protein SpsA, Chain A"/>
    <property type="match status" value="1"/>
</dbReference>
<comment type="caution">
    <text evidence="9">The sequence shown here is derived from an EMBL/GenBank/DDBJ whole genome shotgun (WGS) entry which is preliminary data.</text>
</comment>
<keyword evidence="5 7" id="KW-1133">Transmembrane helix</keyword>
<keyword evidence="2" id="KW-0328">Glycosyltransferase</keyword>
<dbReference type="GO" id="GO:0005886">
    <property type="term" value="C:plasma membrane"/>
    <property type="evidence" value="ECO:0007669"/>
    <property type="project" value="TreeGrafter"/>
</dbReference>
<dbReference type="RefSeq" id="WP_057877800.1">
    <property type="nucleotide sequence ID" value="NZ_JQCA01000029.1"/>
</dbReference>
<evidence type="ECO:0000313" key="10">
    <source>
        <dbReference type="Proteomes" id="UP000051906"/>
    </source>
</evidence>
<dbReference type="PANTHER" id="PTHR48090:SF1">
    <property type="entry name" value="PROPHAGE BACTOPRENOL GLUCOSYL TRANSFERASE HOMOLOG"/>
    <property type="match status" value="1"/>
</dbReference>
<evidence type="ECO:0000256" key="5">
    <source>
        <dbReference type="ARBA" id="ARBA00022989"/>
    </source>
</evidence>
<evidence type="ECO:0000259" key="8">
    <source>
        <dbReference type="Pfam" id="PF00535"/>
    </source>
</evidence>
<organism evidence="9 10">
    <name type="scientific">Levilactobacillus paucivorans</name>
    <dbReference type="NCBI Taxonomy" id="616990"/>
    <lineage>
        <taxon>Bacteria</taxon>
        <taxon>Bacillati</taxon>
        <taxon>Bacillota</taxon>
        <taxon>Bacilli</taxon>
        <taxon>Lactobacillales</taxon>
        <taxon>Lactobacillaceae</taxon>
        <taxon>Levilactobacillus</taxon>
    </lineage>
</organism>
<dbReference type="EMBL" id="JQCA01000029">
    <property type="protein sequence ID" value="KRO04609.1"/>
    <property type="molecule type" value="Genomic_DNA"/>
</dbReference>
<feature type="transmembrane region" description="Helical" evidence="7">
    <location>
        <begin position="241"/>
        <end position="261"/>
    </location>
</feature>
<evidence type="ECO:0000256" key="1">
    <source>
        <dbReference type="ARBA" id="ARBA00004141"/>
    </source>
</evidence>
<keyword evidence="6 7" id="KW-0472">Membrane</keyword>
<gene>
    <name evidence="9" type="ORF">IV54_GL001014</name>
</gene>
<evidence type="ECO:0000256" key="7">
    <source>
        <dbReference type="SAM" id="Phobius"/>
    </source>
</evidence>
<dbReference type="GO" id="GO:0016757">
    <property type="term" value="F:glycosyltransferase activity"/>
    <property type="evidence" value="ECO:0007669"/>
    <property type="project" value="UniProtKB-KW"/>
</dbReference>
<accession>A0A0R2LSR0</accession>
<evidence type="ECO:0000313" key="9">
    <source>
        <dbReference type="EMBL" id="KRO04609.1"/>
    </source>
</evidence>
<dbReference type="PATRIC" id="fig|616990.3.peg.1096"/>
<sequence length="337" mass="37531">MKTLTAPRLTLVVPCYNEEPMLPKSAPVLSAILHRLMDSNQIATDSKILFVDDGSRDHTWTIITQLRQADTLFTGLKFSRNFGQEAALMAGMQVAHPFSDLIITIDADLQDDPRVIGAMVQQAKEGFDIVYGVRNDRSTDTWFKRTTAEAFYWTMGKLGVELVPDHSDFRLLSHRAVTALMTYTESTPFIRGIIPKLGFPSTKLYYKRQPRAAGTSKYPLKRMLRFALSGIFSLSLAPLRAIMYLGFTICTAATIALLWLLGLHLNGLTTNGALLTSLWLLGGLQLIGLGVIGQYVGQILRETQHRPHFIIQTETFSTAFLAAPLTVTPHHEHQSVN</sequence>
<dbReference type="CDD" id="cd04187">
    <property type="entry name" value="DPM1_like_bac"/>
    <property type="match status" value="1"/>
</dbReference>
<proteinExistence type="predicted"/>
<name>A0A0R2LSR0_9LACO</name>
<dbReference type="STRING" id="616990.IV54_GL001014"/>
<dbReference type="SUPFAM" id="SSF53448">
    <property type="entry name" value="Nucleotide-diphospho-sugar transferases"/>
    <property type="match status" value="1"/>
</dbReference>
<feature type="domain" description="Glycosyltransferase 2-like" evidence="8">
    <location>
        <begin position="11"/>
        <end position="150"/>
    </location>
</feature>
<keyword evidence="4 7" id="KW-0812">Transmembrane</keyword>
<protein>
    <submittedName>
        <fullName evidence="9">Glycosyltransferase-like protein</fullName>
    </submittedName>
</protein>
<keyword evidence="10" id="KW-1185">Reference proteome</keyword>
<evidence type="ECO:0000256" key="3">
    <source>
        <dbReference type="ARBA" id="ARBA00022679"/>
    </source>
</evidence>
<evidence type="ECO:0000256" key="6">
    <source>
        <dbReference type="ARBA" id="ARBA00023136"/>
    </source>
</evidence>
<dbReference type="OrthoDB" id="9807778at2"/>
<evidence type="ECO:0000256" key="4">
    <source>
        <dbReference type="ARBA" id="ARBA00022692"/>
    </source>
</evidence>
<dbReference type="Pfam" id="PF00535">
    <property type="entry name" value="Glycos_transf_2"/>
    <property type="match status" value="1"/>
</dbReference>
<comment type="subcellular location">
    <subcellularLocation>
        <location evidence="1">Membrane</location>
        <topology evidence="1">Multi-pass membrane protein</topology>
    </subcellularLocation>
</comment>
<dbReference type="InterPro" id="IPR001173">
    <property type="entry name" value="Glyco_trans_2-like"/>
</dbReference>
<reference evidence="9 10" key="1">
    <citation type="journal article" date="2015" name="Genome Announc.">
        <title>Expanding the biotechnology potential of lactobacilli through comparative genomics of 213 strains and associated genera.</title>
        <authorList>
            <person name="Sun Z."/>
            <person name="Harris H.M."/>
            <person name="McCann A."/>
            <person name="Guo C."/>
            <person name="Argimon S."/>
            <person name="Zhang W."/>
            <person name="Yang X."/>
            <person name="Jeffery I.B."/>
            <person name="Cooney J.C."/>
            <person name="Kagawa T.F."/>
            <person name="Liu W."/>
            <person name="Song Y."/>
            <person name="Salvetti E."/>
            <person name="Wrobel A."/>
            <person name="Rasinkangas P."/>
            <person name="Parkhill J."/>
            <person name="Rea M.C."/>
            <person name="O'Sullivan O."/>
            <person name="Ritari J."/>
            <person name="Douillard F.P."/>
            <person name="Paul Ross R."/>
            <person name="Yang R."/>
            <person name="Briner A.E."/>
            <person name="Felis G.E."/>
            <person name="de Vos W.M."/>
            <person name="Barrangou R."/>
            <person name="Klaenhammer T.R."/>
            <person name="Caufield P.W."/>
            <person name="Cui Y."/>
            <person name="Zhang H."/>
            <person name="O'Toole P.W."/>
        </authorList>
    </citation>
    <scope>NUCLEOTIDE SEQUENCE [LARGE SCALE GENOMIC DNA]</scope>
    <source>
        <strain evidence="9 10">DSM 22467</strain>
    </source>
</reference>
<dbReference type="PANTHER" id="PTHR48090">
    <property type="entry name" value="UNDECAPRENYL-PHOSPHATE 4-DEOXY-4-FORMAMIDO-L-ARABINOSE TRANSFERASE-RELATED"/>
    <property type="match status" value="1"/>
</dbReference>
<dbReference type="InterPro" id="IPR029044">
    <property type="entry name" value="Nucleotide-diphossugar_trans"/>
</dbReference>
<keyword evidence="3 9" id="KW-0808">Transferase</keyword>